<reference evidence="9" key="1">
    <citation type="journal article" date="2019" name="Int. J. Syst. Evol. Microbiol.">
        <title>The Global Catalogue of Microorganisms (GCM) 10K type strain sequencing project: providing services to taxonomists for standard genome sequencing and annotation.</title>
        <authorList>
            <consortium name="The Broad Institute Genomics Platform"/>
            <consortium name="The Broad Institute Genome Sequencing Center for Infectious Disease"/>
            <person name="Wu L."/>
            <person name="Ma J."/>
        </authorList>
    </citation>
    <scope>NUCLEOTIDE SEQUENCE [LARGE SCALE GENOMIC DNA]</scope>
    <source>
        <strain evidence="9">JCM 17695</strain>
    </source>
</reference>
<feature type="signal peptide" evidence="6">
    <location>
        <begin position="1"/>
        <end position="23"/>
    </location>
</feature>
<keyword evidence="5" id="KW-1133">Transmembrane helix</keyword>
<feature type="transmembrane region" description="Helical" evidence="5">
    <location>
        <begin position="160"/>
        <end position="181"/>
    </location>
</feature>
<dbReference type="InterPro" id="IPR014755">
    <property type="entry name" value="Cu-Rt/internalin_Ig-like"/>
</dbReference>
<evidence type="ECO:0000256" key="2">
    <source>
        <dbReference type="ARBA" id="ARBA00022723"/>
    </source>
</evidence>
<organism evidence="8 9">
    <name type="scientific">Actinokineospora soli</name>
    <dbReference type="NCBI Taxonomy" id="1048753"/>
    <lineage>
        <taxon>Bacteria</taxon>
        <taxon>Bacillati</taxon>
        <taxon>Actinomycetota</taxon>
        <taxon>Actinomycetes</taxon>
        <taxon>Pseudonocardiales</taxon>
        <taxon>Pseudonocardiaceae</taxon>
        <taxon>Actinokineospora</taxon>
    </lineage>
</organism>
<evidence type="ECO:0000256" key="5">
    <source>
        <dbReference type="SAM" id="Phobius"/>
    </source>
</evidence>
<keyword evidence="4" id="KW-0186">Copper</keyword>
<name>A0ABW2TQK6_9PSEU</name>
<feature type="domain" description="CopC" evidence="7">
    <location>
        <begin position="24"/>
        <end position="117"/>
    </location>
</feature>
<keyword evidence="9" id="KW-1185">Reference proteome</keyword>
<keyword evidence="5" id="KW-0812">Transmembrane</keyword>
<keyword evidence="3 6" id="KW-0732">Signal</keyword>
<gene>
    <name evidence="8" type="ORF">ACFQV2_23265</name>
</gene>
<dbReference type="InterPro" id="IPR007348">
    <property type="entry name" value="CopC_dom"/>
</dbReference>
<evidence type="ECO:0000256" key="1">
    <source>
        <dbReference type="ARBA" id="ARBA00004196"/>
    </source>
</evidence>
<proteinExistence type="predicted"/>
<feature type="chain" id="PRO_5045850673" evidence="6">
    <location>
        <begin position="24"/>
        <end position="185"/>
    </location>
</feature>
<evidence type="ECO:0000256" key="3">
    <source>
        <dbReference type="ARBA" id="ARBA00022729"/>
    </source>
</evidence>
<dbReference type="EMBL" id="JBHTEY010000004">
    <property type="protein sequence ID" value="MFC7615969.1"/>
    <property type="molecule type" value="Genomic_DNA"/>
</dbReference>
<comment type="caution">
    <text evidence="8">The sequence shown here is derived from an EMBL/GenBank/DDBJ whole genome shotgun (WGS) entry which is preliminary data.</text>
</comment>
<evidence type="ECO:0000256" key="6">
    <source>
        <dbReference type="SAM" id="SignalP"/>
    </source>
</evidence>
<keyword evidence="5" id="KW-0472">Membrane</keyword>
<evidence type="ECO:0000313" key="8">
    <source>
        <dbReference type="EMBL" id="MFC7615969.1"/>
    </source>
</evidence>
<dbReference type="SUPFAM" id="SSF81296">
    <property type="entry name" value="E set domains"/>
    <property type="match status" value="1"/>
</dbReference>
<accession>A0ABW2TQK6</accession>
<evidence type="ECO:0000259" key="7">
    <source>
        <dbReference type="Pfam" id="PF04234"/>
    </source>
</evidence>
<dbReference type="InterPro" id="IPR032694">
    <property type="entry name" value="CopC/D"/>
</dbReference>
<dbReference type="Gene3D" id="2.60.40.1220">
    <property type="match status" value="1"/>
</dbReference>
<dbReference type="Pfam" id="PF04234">
    <property type="entry name" value="CopC"/>
    <property type="match status" value="1"/>
</dbReference>
<dbReference type="Proteomes" id="UP001596512">
    <property type="component" value="Unassembled WGS sequence"/>
</dbReference>
<evidence type="ECO:0000256" key="4">
    <source>
        <dbReference type="ARBA" id="ARBA00023008"/>
    </source>
</evidence>
<protein>
    <submittedName>
        <fullName evidence="8">Copper resistance protein CopC</fullName>
    </submittedName>
</protein>
<keyword evidence="2" id="KW-0479">Metal-binding</keyword>
<dbReference type="PANTHER" id="PTHR34820">
    <property type="entry name" value="INNER MEMBRANE PROTEIN YEBZ"/>
    <property type="match status" value="1"/>
</dbReference>
<sequence length="185" mass="18279">MLRRFVVVAASATLLVLGAPAHAHVELDSSTPAGGASLATAPTSVRLVFTAPVSANPGSVKITAPDGEQWRVTGVEAAGTTVTADVELVGPTGPQTLAYRVTSDDGHIVAGTLQFTLKPSAAPTTTTTTAPPTTTTTTTAVAAQGTAVSTPAAPDEGMGAWLWVLVGGAAVLVVGAVALAARARS</sequence>
<evidence type="ECO:0000313" key="9">
    <source>
        <dbReference type="Proteomes" id="UP001596512"/>
    </source>
</evidence>
<comment type="subcellular location">
    <subcellularLocation>
        <location evidence="1">Cell envelope</location>
    </subcellularLocation>
</comment>
<dbReference type="PANTHER" id="PTHR34820:SF4">
    <property type="entry name" value="INNER MEMBRANE PROTEIN YEBZ"/>
    <property type="match status" value="1"/>
</dbReference>
<dbReference type="InterPro" id="IPR014756">
    <property type="entry name" value="Ig_E-set"/>
</dbReference>